<evidence type="ECO:0000313" key="8">
    <source>
        <dbReference type="Proteomes" id="UP001596425"/>
    </source>
</evidence>
<keyword evidence="8" id="KW-1185">Reference proteome</keyword>
<dbReference type="EMBL" id="JBHSVR010000001">
    <property type="protein sequence ID" value="MFC6634372.1"/>
    <property type="molecule type" value="Genomic_DNA"/>
</dbReference>
<organism evidence="7 8">
    <name type="scientific">Microbulbifer taiwanensis</name>
    <dbReference type="NCBI Taxonomy" id="986746"/>
    <lineage>
        <taxon>Bacteria</taxon>
        <taxon>Pseudomonadati</taxon>
        <taxon>Pseudomonadota</taxon>
        <taxon>Gammaproteobacteria</taxon>
        <taxon>Cellvibrionales</taxon>
        <taxon>Microbulbiferaceae</taxon>
        <taxon>Microbulbifer</taxon>
    </lineage>
</organism>
<feature type="region of interest" description="Disordered" evidence="5">
    <location>
        <begin position="121"/>
        <end position="140"/>
    </location>
</feature>
<evidence type="ECO:0000259" key="6">
    <source>
        <dbReference type="Pfam" id="PF00890"/>
    </source>
</evidence>
<evidence type="ECO:0000256" key="3">
    <source>
        <dbReference type="ARBA" id="ARBA00022827"/>
    </source>
</evidence>
<dbReference type="SUPFAM" id="SSF56425">
    <property type="entry name" value="Succinate dehydrogenase/fumarate reductase flavoprotein, catalytic domain"/>
    <property type="match status" value="1"/>
</dbReference>
<dbReference type="PANTHER" id="PTHR43400:SF10">
    <property type="entry name" value="3-OXOSTEROID 1-DEHYDROGENASE"/>
    <property type="match status" value="1"/>
</dbReference>
<reference evidence="8" key="1">
    <citation type="journal article" date="2019" name="Int. J. Syst. Evol. Microbiol.">
        <title>The Global Catalogue of Microorganisms (GCM) 10K type strain sequencing project: providing services to taxonomists for standard genome sequencing and annotation.</title>
        <authorList>
            <consortium name="The Broad Institute Genomics Platform"/>
            <consortium name="The Broad Institute Genome Sequencing Center for Infectious Disease"/>
            <person name="Wu L."/>
            <person name="Ma J."/>
        </authorList>
    </citation>
    <scope>NUCLEOTIDE SEQUENCE [LARGE SCALE GENOMIC DNA]</scope>
    <source>
        <strain evidence="8">CGMCC 1.13718</strain>
    </source>
</reference>
<sequence>MASEDGQTEFDVIVVGSGAGGMTAALRAHDLGLSVLVIEKSDRYGGSSAMSGGGIWIPNHGKPSAVADSCDEAFQYMRGLVEPCVSDERVQAYLRTGPEMLAYLESETRVSYTPQDTYCDYYPDRPGGKSGGRTLDPDPYDGRKLGDEFENLREQHIQELALGRYALTMAEGRQIFSKESGWLGLMLKRMAKYWLDIPQRLRGKRDRRLVLGNALIGRLRHSLLEREIPLWLNCSLQELIYSDGRCSGIGVNRDGCTSTLRAKRGVILAAGGFEHNQAMRDQYLPQPSSTRWSAGNPNNTGDAIRAGQQLGAAVDLMQHAWWGPSVRVDSESVARILFIEKSLPGLIFVNADGKRFANEAAPYQDYGPNAYGANSPVAYAIFDNRYRQKFIFGPMIQAEFMPDKKLPKALQSGFYQKAQTAAELARELDINPQGLEQTLVEFNQCARAGEDIRFKRGGNLHDRYYGDKNQKPNPCLAPLDKAPFYGVPVYAGDLGTKGGLLTDVDARVLRKGGEVIEGLYAIGNCAASVMGSSYPGAGSTLGPAMTFGYRAANRLADARWKLQTAEGVAVEFAG</sequence>
<evidence type="ECO:0000256" key="1">
    <source>
        <dbReference type="ARBA" id="ARBA00001974"/>
    </source>
</evidence>
<keyword evidence="2" id="KW-0285">Flavoprotein</keyword>
<dbReference type="InterPro" id="IPR027477">
    <property type="entry name" value="Succ_DH/fumarate_Rdtase_cat_sf"/>
</dbReference>
<gene>
    <name evidence="7" type="ORF">ACFQBM_13810</name>
</gene>
<evidence type="ECO:0000256" key="2">
    <source>
        <dbReference type="ARBA" id="ARBA00022630"/>
    </source>
</evidence>
<proteinExistence type="predicted"/>
<dbReference type="Gene3D" id="3.50.50.60">
    <property type="entry name" value="FAD/NAD(P)-binding domain"/>
    <property type="match status" value="2"/>
</dbReference>
<evidence type="ECO:0000313" key="7">
    <source>
        <dbReference type="EMBL" id="MFC6634372.1"/>
    </source>
</evidence>
<evidence type="ECO:0000256" key="4">
    <source>
        <dbReference type="ARBA" id="ARBA00023002"/>
    </source>
</evidence>
<dbReference type="InterPro" id="IPR003953">
    <property type="entry name" value="FAD-dep_OxRdtase_2_FAD-bd"/>
</dbReference>
<dbReference type="SUPFAM" id="SSF51905">
    <property type="entry name" value="FAD/NAD(P)-binding domain"/>
    <property type="match status" value="1"/>
</dbReference>
<name>A0ABW1YS31_9GAMM</name>
<dbReference type="Proteomes" id="UP001596425">
    <property type="component" value="Unassembled WGS sequence"/>
</dbReference>
<accession>A0ABW1YS31</accession>
<keyword evidence="4" id="KW-0560">Oxidoreductase</keyword>
<comment type="caution">
    <text evidence="7">The sequence shown here is derived from an EMBL/GenBank/DDBJ whole genome shotgun (WGS) entry which is preliminary data.</text>
</comment>
<dbReference type="InterPro" id="IPR036188">
    <property type="entry name" value="FAD/NAD-bd_sf"/>
</dbReference>
<keyword evidence="3" id="KW-0274">FAD</keyword>
<dbReference type="RefSeq" id="WP_193193170.1">
    <property type="nucleotide sequence ID" value="NZ_JACZFR010000040.1"/>
</dbReference>
<comment type="cofactor">
    <cofactor evidence="1">
        <name>FAD</name>
        <dbReference type="ChEBI" id="CHEBI:57692"/>
    </cofactor>
</comment>
<dbReference type="InterPro" id="IPR050315">
    <property type="entry name" value="FAD-oxidoreductase_2"/>
</dbReference>
<dbReference type="PANTHER" id="PTHR43400">
    <property type="entry name" value="FUMARATE REDUCTASE"/>
    <property type="match status" value="1"/>
</dbReference>
<dbReference type="Pfam" id="PF00890">
    <property type="entry name" value="FAD_binding_2"/>
    <property type="match status" value="1"/>
</dbReference>
<protein>
    <submittedName>
        <fullName evidence="7">FAD-dependent oxidoreductase</fullName>
    </submittedName>
</protein>
<dbReference type="PRINTS" id="PR00411">
    <property type="entry name" value="PNDRDTASEI"/>
</dbReference>
<feature type="domain" description="FAD-dependent oxidoreductase 2 FAD-binding" evidence="6">
    <location>
        <begin position="11"/>
        <end position="541"/>
    </location>
</feature>
<evidence type="ECO:0000256" key="5">
    <source>
        <dbReference type="SAM" id="MobiDB-lite"/>
    </source>
</evidence>